<name>A0AAV4BMQ3_9GAST</name>
<dbReference type="Proteomes" id="UP000735302">
    <property type="component" value="Unassembled WGS sequence"/>
</dbReference>
<accession>A0AAV4BMQ3</accession>
<reference evidence="1 2" key="1">
    <citation type="journal article" date="2021" name="Elife">
        <title>Chloroplast acquisition without the gene transfer in kleptoplastic sea slugs, Plakobranchus ocellatus.</title>
        <authorList>
            <person name="Maeda T."/>
            <person name="Takahashi S."/>
            <person name="Yoshida T."/>
            <person name="Shimamura S."/>
            <person name="Takaki Y."/>
            <person name="Nagai Y."/>
            <person name="Toyoda A."/>
            <person name="Suzuki Y."/>
            <person name="Arimoto A."/>
            <person name="Ishii H."/>
            <person name="Satoh N."/>
            <person name="Nishiyama T."/>
            <person name="Hasebe M."/>
            <person name="Maruyama T."/>
            <person name="Minagawa J."/>
            <person name="Obokata J."/>
            <person name="Shigenobu S."/>
        </authorList>
    </citation>
    <scope>NUCLEOTIDE SEQUENCE [LARGE SCALE GENOMIC DNA]</scope>
</reference>
<comment type="caution">
    <text evidence="1">The sequence shown here is derived from an EMBL/GenBank/DDBJ whole genome shotgun (WGS) entry which is preliminary data.</text>
</comment>
<sequence length="131" mass="14132">MLKTGGGGGPAEPMDKMLEKIFDLIPNQLAAIESELPLTVGLTEDKMSKKNASAAILPVGALRQRQAFKDSMNSRIEGTEPTLNNIPRRDPILPAFNYPQKNRVGASHSQAAKVIIAVCMGAARLVHWSIV</sequence>
<keyword evidence="2" id="KW-1185">Reference proteome</keyword>
<dbReference type="EMBL" id="BLXT01005154">
    <property type="protein sequence ID" value="GFO20207.1"/>
    <property type="molecule type" value="Genomic_DNA"/>
</dbReference>
<gene>
    <name evidence="1" type="ORF">PoB_004671200</name>
</gene>
<proteinExistence type="predicted"/>
<organism evidence="1 2">
    <name type="scientific">Plakobranchus ocellatus</name>
    <dbReference type="NCBI Taxonomy" id="259542"/>
    <lineage>
        <taxon>Eukaryota</taxon>
        <taxon>Metazoa</taxon>
        <taxon>Spiralia</taxon>
        <taxon>Lophotrochozoa</taxon>
        <taxon>Mollusca</taxon>
        <taxon>Gastropoda</taxon>
        <taxon>Heterobranchia</taxon>
        <taxon>Euthyneura</taxon>
        <taxon>Panpulmonata</taxon>
        <taxon>Sacoglossa</taxon>
        <taxon>Placobranchoidea</taxon>
        <taxon>Plakobranchidae</taxon>
        <taxon>Plakobranchus</taxon>
    </lineage>
</organism>
<protein>
    <submittedName>
        <fullName evidence="1">Uncharacterized protein</fullName>
    </submittedName>
</protein>
<evidence type="ECO:0000313" key="2">
    <source>
        <dbReference type="Proteomes" id="UP000735302"/>
    </source>
</evidence>
<evidence type="ECO:0000313" key="1">
    <source>
        <dbReference type="EMBL" id="GFO20207.1"/>
    </source>
</evidence>
<dbReference type="AlphaFoldDB" id="A0AAV4BMQ3"/>